<dbReference type="GeneID" id="66102194"/>
<name>A0A9P7VQH6_9AGAR</name>
<gene>
    <name evidence="3" type="ORF">BT62DRAFT_164252</name>
</gene>
<comment type="caution">
    <text evidence="3">The sequence shown here is derived from an EMBL/GenBank/DDBJ whole genome shotgun (WGS) entry which is preliminary data.</text>
</comment>
<keyword evidence="2" id="KW-0732">Signal</keyword>
<accession>A0A9P7VQH6</accession>
<evidence type="ECO:0000256" key="1">
    <source>
        <dbReference type="SAM" id="MobiDB-lite"/>
    </source>
</evidence>
<protein>
    <submittedName>
        <fullName evidence="3">Uncharacterized protein</fullName>
    </submittedName>
</protein>
<dbReference type="Proteomes" id="UP000812287">
    <property type="component" value="Unassembled WGS sequence"/>
</dbReference>
<reference evidence="3" key="1">
    <citation type="submission" date="2020-11" db="EMBL/GenBank/DDBJ databases">
        <title>Adaptations for nitrogen fixation in a non-lichenized fungal sporocarp promotes dispersal by wood-feeding termites.</title>
        <authorList>
            <consortium name="DOE Joint Genome Institute"/>
            <person name="Koch R.A."/>
            <person name="Yoon G."/>
            <person name="Arayal U."/>
            <person name="Lail K."/>
            <person name="Amirebrahimi M."/>
            <person name="Labutti K."/>
            <person name="Lipzen A."/>
            <person name="Riley R."/>
            <person name="Barry K."/>
            <person name="Henrissat B."/>
            <person name="Grigoriev I.V."/>
            <person name="Herr J.R."/>
            <person name="Aime M.C."/>
        </authorList>
    </citation>
    <scope>NUCLEOTIDE SEQUENCE</scope>
    <source>
        <strain evidence="3">MCA 3950</strain>
    </source>
</reference>
<organism evidence="3 4">
    <name type="scientific">Guyanagaster necrorhizus</name>
    <dbReference type="NCBI Taxonomy" id="856835"/>
    <lineage>
        <taxon>Eukaryota</taxon>
        <taxon>Fungi</taxon>
        <taxon>Dikarya</taxon>
        <taxon>Basidiomycota</taxon>
        <taxon>Agaricomycotina</taxon>
        <taxon>Agaricomycetes</taxon>
        <taxon>Agaricomycetidae</taxon>
        <taxon>Agaricales</taxon>
        <taxon>Marasmiineae</taxon>
        <taxon>Physalacriaceae</taxon>
        <taxon>Guyanagaster</taxon>
    </lineage>
</organism>
<keyword evidence="4" id="KW-1185">Reference proteome</keyword>
<feature type="region of interest" description="Disordered" evidence="1">
    <location>
        <begin position="103"/>
        <end position="126"/>
    </location>
</feature>
<dbReference type="RefSeq" id="XP_043039061.1">
    <property type="nucleotide sequence ID" value="XM_043179898.1"/>
</dbReference>
<feature type="chain" id="PRO_5040283499" evidence="2">
    <location>
        <begin position="19"/>
        <end position="194"/>
    </location>
</feature>
<evidence type="ECO:0000256" key="2">
    <source>
        <dbReference type="SAM" id="SignalP"/>
    </source>
</evidence>
<evidence type="ECO:0000313" key="4">
    <source>
        <dbReference type="Proteomes" id="UP000812287"/>
    </source>
</evidence>
<dbReference type="EMBL" id="MU250536">
    <property type="protein sequence ID" value="KAG7445561.1"/>
    <property type="molecule type" value="Genomic_DNA"/>
</dbReference>
<proteinExistence type="predicted"/>
<evidence type="ECO:0000313" key="3">
    <source>
        <dbReference type="EMBL" id="KAG7445561.1"/>
    </source>
</evidence>
<dbReference type="AlphaFoldDB" id="A0A9P7VQH6"/>
<feature type="region of interest" description="Disordered" evidence="1">
    <location>
        <begin position="46"/>
        <end position="68"/>
    </location>
</feature>
<feature type="signal peptide" evidence="2">
    <location>
        <begin position="1"/>
        <end position="18"/>
    </location>
</feature>
<sequence>MAQILLFCISFFFPSTFRQILVRGCPCSIETARLLTIREILESHERRNSKGRGGGSRRKDGTITEPLLSPTPIIDASMICSLATGPKIGYQLYHAGRALKSSDLAPEEERDRPRRRDGKKGSGRRASATQVRCVTIVLRILSSYISYWGPAPPYTDVASLGYTTGFVEDAGISSTTRPISSSPLLCPVKIRRVL</sequence>